<evidence type="ECO:0000256" key="3">
    <source>
        <dbReference type="ARBA" id="ARBA00023163"/>
    </source>
</evidence>
<evidence type="ECO:0000313" key="6">
    <source>
        <dbReference type="EMBL" id="MFC4821297.1"/>
    </source>
</evidence>
<dbReference type="PROSITE" id="PS00041">
    <property type="entry name" value="HTH_ARAC_FAMILY_1"/>
    <property type="match status" value="1"/>
</dbReference>
<sequence>MPARSRAAAGRQPVPSRPSARSAPSDARYLAAVIPTTILAVIAQLADAEGVAVEPWLAGIGITRAQIDDASVRVSYRQASLIIKRALRAIPRSDFGLEVGAHQSNGTFGVMGLAMMTSRTFGEAVAVGVEYADITGALMDVELDAMEPNAHEVALVARPRFADEEILVFLCEELFASTLQLARNLVGPAFKPERLELTYPAPPHAAGYRKLFGCEVRFGTARNRMIVAARWLEQRLPTHHPVSAQQALAICREQAAQIRRQSEIIASVERILRRRLAEHPTLGEVAQNLNLSERTLRRHLATAGRVYRDIHDQLRAERALELLSAGSLSIAAIGSEVGYSDAREFRRAFKRWTGAPPTALRHAGAPAD</sequence>
<protein>
    <submittedName>
        <fullName evidence="6">AraC family transcriptional regulator ligand-binding domain-containing protein</fullName>
    </submittedName>
</protein>
<dbReference type="PANTHER" id="PTHR47894:SF1">
    <property type="entry name" value="HTH-TYPE TRANSCRIPTIONAL REGULATOR VQSM"/>
    <property type="match status" value="1"/>
</dbReference>
<dbReference type="InterPro" id="IPR009057">
    <property type="entry name" value="Homeodomain-like_sf"/>
</dbReference>
<dbReference type="InterPro" id="IPR018062">
    <property type="entry name" value="HTH_AraC-typ_CS"/>
</dbReference>
<dbReference type="InterPro" id="IPR018060">
    <property type="entry name" value="HTH_AraC"/>
</dbReference>
<reference evidence="7" key="1">
    <citation type="journal article" date="2019" name="Int. J. Syst. Evol. Microbiol.">
        <title>The Global Catalogue of Microorganisms (GCM) 10K type strain sequencing project: providing services to taxonomists for standard genome sequencing and annotation.</title>
        <authorList>
            <consortium name="The Broad Institute Genomics Platform"/>
            <consortium name="The Broad Institute Genome Sequencing Center for Infectious Disease"/>
            <person name="Wu L."/>
            <person name="Ma J."/>
        </authorList>
    </citation>
    <scope>NUCLEOTIDE SEQUENCE [LARGE SCALE GENOMIC DNA]</scope>
    <source>
        <strain evidence="7">CCUG 30340</strain>
    </source>
</reference>
<gene>
    <name evidence="6" type="ORF">ACFO6Q_13265</name>
</gene>
<accession>A0ABV9QW48</accession>
<keyword evidence="1" id="KW-0805">Transcription regulation</keyword>
<proteinExistence type="predicted"/>
<dbReference type="PROSITE" id="PS01124">
    <property type="entry name" value="HTH_ARAC_FAMILY_2"/>
    <property type="match status" value="1"/>
</dbReference>
<dbReference type="Pfam" id="PF12833">
    <property type="entry name" value="HTH_18"/>
    <property type="match status" value="1"/>
</dbReference>
<evidence type="ECO:0000256" key="2">
    <source>
        <dbReference type="ARBA" id="ARBA00023125"/>
    </source>
</evidence>
<dbReference type="SMART" id="SM00342">
    <property type="entry name" value="HTH_ARAC"/>
    <property type="match status" value="1"/>
</dbReference>
<dbReference type="Gene3D" id="1.10.10.60">
    <property type="entry name" value="Homeodomain-like"/>
    <property type="match status" value="1"/>
</dbReference>
<keyword evidence="2" id="KW-0238">DNA-binding</keyword>
<dbReference type="Pfam" id="PF12625">
    <property type="entry name" value="Arabinose_bd"/>
    <property type="match status" value="1"/>
</dbReference>
<dbReference type="RefSeq" id="WP_380021581.1">
    <property type="nucleotide sequence ID" value="NZ_JBHSHD010000010.1"/>
</dbReference>
<feature type="domain" description="HTH araC/xylS-type" evidence="5">
    <location>
        <begin position="266"/>
        <end position="363"/>
    </location>
</feature>
<evidence type="ECO:0000259" key="5">
    <source>
        <dbReference type="PROSITE" id="PS01124"/>
    </source>
</evidence>
<keyword evidence="3" id="KW-0804">Transcription</keyword>
<dbReference type="Proteomes" id="UP001595886">
    <property type="component" value="Unassembled WGS sequence"/>
</dbReference>
<feature type="region of interest" description="Disordered" evidence="4">
    <location>
        <begin position="1"/>
        <end position="22"/>
    </location>
</feature>
<dbReference type="PANTHER" id="PTHR47894">
    <property type="entry name" value="HTH-TYPE TRANSCRIPTIONAL REGULATOR GADX"/>
    <property type="match status" value="1"/>
</dbReference>
<evidence type="ECO:0000256" key="4">
    <source>
        <dbReference type="SAM" id="MobiDB-lite"/>
    </source>
</evidence>
<evidence type="ECO:0000256" key="1">
    <source>
        <dbReference type="ARBA" id="ARBA00023015"/>
    </source>
</evidence>
<dbReference type="InterPro" id="IPR032687">
    <property type="entry name" value="AraC-type_N"/>
</dbReference>
<dbReference type="EMBL" id="JBHSHD010000010">
    <property type="protein sequence ID" value="MFC4821297.1"/>
    <property type="molecule type" value="Genomic_DNA"/>
</dbReference>
<dbReference type="SUPFAM" id="SSF46689">
    <property type="entry name" value="Homeodomain-like"/>
    <property type="match status" value="1"/>
</dbReference>
<name>A0ABV9QW48_9GAMM</name>
<organism evidence="6 7">
    <name type="scientific">Dokdonella ginsengisoli</name>
    <dbReference type="NCBI Taxonomy" id="363846"/>
    <lineage>
        <taxon>Bacteria</taxon>
        <taxon>Pseudomonadati</taxon>
        <taxon>Pseudomonadota</taxon>
        <taxon>Gammaproteobacteria</taxon>
        <taxon>Lysobacterales</taxon>
        <taxon>Rhodanobacteraceae</taxon>
        <taxon>Dokdonella</taxon>
    </lineage>
</organism>
<evidence type="ECO:0000313" key="7">
    <source>
        <dbReference type="Proteomes" id="UP001595886"/>
    </source>
</evidence>
<comment type="caution">
    <text evidence="6">The sequence shown here is derived from an EMBL/GenBank/DDBJ whole genome shotgun (WGS) entry which is preliminary data.</text>
</comment>
<keyword evidence="7" id="KW-1185">Reference proteome</keyword>